<comment type="caution">
    <text evidence="2">The sequence shown here is derived from an EMBL/GenBank/DDBJ whole genome shotgun (WGS) entry which is preliminary data.</text>
</comment>
<feature type="non-terminal residue" evidence="2">
    <location>
        <position position="119"/>
    </location>
</feature>
<protein>
    <submittedName>
        <fullName evidence="2">Uncharacterized protein</fullName>
    </submittedName>
</protein>
<dbReference type="EMBL" id="JAHRIO010098827">
    <property type="protein sequence ID" value="MEQ2190310.1"/>
    <property type="molecule type" value="Genomic_DNA"/>
</dbReference>
<organism evidence="2 3">
    <name type="scientific">Goodea atripinnis</name>
    <dbReference type="NCBI Taxonomy" id="208336"/>
    <lineage>
        <taxon>Eukaryota</taxon>
        <taxon>Metazoa</taxon>
        <taxon>Chordata</taxon>
        <taxon>Craniata</taxon>
        <taxon>Vertebrata</taxon>
        <taxon>Euteleostomi</taxon>
        <taxon>Actinopterygii</taxon>
        <taxon>Neopterygii</taxon>
        <taxon>Teleostei</taxon>
        <taxon>Neoteleostei</taxon>
        <taxon>Acanthomorphata</taxon>
        <taxon>Ovalentaria</taxon>
        <taxon>Atherinomorphae</taxon>
        <taxon>Cyprinodontiformes</taxon>
        <taxon>Goodeidae</taxon>
        <taxon>Goodea</taxon>
    </lineage>
</organism>
<keyword evidence="3" id="KW-1185">Reference proteome</keyword>
<gene>
    <name evidence="2" type="ORF">GOODEAATRI_034436</name>
</gene>
<evidence type="ECO:0000313" key="3">
    <source>
        <dbReference type="Proteomes" id="UP001476798"/>
    </source>
</evidence>
<accession>A0ABV0Q3F1</accession>
<keyword evidence="1" id="KW-0732">Signal</keyword>
<name>A0ABV0Q3F1_9TELE</name>
<evidence type="ECO:0000313" key="2">
    <source>
        <dbReference type="EMBL" id="MEQ2190310.1"/>
    </source>
</evidence>
<dbReference type="Proteomes" id="UP001476798">
    <property type="component" value="Unassembled WGS sequence"/>
</dbReference>
<feature type="non-terminal residue" evidence="2">
    <location>
        <position position="1"/>
    </location>
</feature>
<evidence type="ECO:0000256" key="1">
    <source>
        <dbReference type="SAM" id="SignalP"/>
    </source>
</evidence>
<feature type="signal peptide" evidence="1">
    <location>
        <begin position="1"/>
        <end position="17"/>
    </location>
</feature>
<proteinExistence type="predicted"/>
<reference evidence="2 3" key="1">
    <citation type="submission" date="2021-06" db="EMBL/GenBank/DDBJ databases">
        <authorList>
            <person name="Palmer J.M."/>
        </authorList>
    </citation>
    <scope>NUCLEOTIDE SEQUENCE [LARGE SCALE GENOMIC DNA]</scope>
    <source>
        <strain evidence="2 3">GA_2019</strain>
        <tissue evidence="2">Muscle</tissue>
    </source>
</reference>
<feature type="chain" id="PRO_5046317643" evidence="1">
    <location>
        <begin position="18"/>
        <end position="119"/>
    </location>
</feature>
<sequence>WFLFGMWTNASAWTIFSQPVAEACADIYWGLLTEPPSSIFSVYQLWKPWIQSLCPYTSPPDPPHVTLFYDRCHTEWYQICLMKHQAKELRGVVKLSLAAGDWQDTSVTNLGLVTEFSKQ</sequence>